<dbReference type="Pfam" id="PF00425">
    <property type="entry name" value="Chorismate_bind"/>
    <property type="match status" value="1"/>
</dbReference>
<dbReference type="GO" id="GO:0008909">
    <property type="term" value="F:isochorismate synthase activity"/>
    <property type="evidence" value="ECO:0007669"/>
    <property type="project" value="UniProtKB-EC"/>
</dbReference>
<evidence type="ECO:0000256" key="3">
    <source>
        <dbReference type="ARBA" id="ARBA00012824"/>
    </source>
</evidence>
<evidence type="ECO:0000256" key="4">
    <source>
        <dbReference type="ARBA" id="ARBA00023235"/>
    </source>
</evidence>
<dbReference type="RefSeq" id="WP_118910813.1">
    <property type="nucleotide sequence ID" value="NZ_QOCS01000013.1"/>
</dbReference>
<evidence type="ECO:0000259" key="6">
    <source>
        <dbReference type="Pfam" id="PF00425"/>
    </source>
</evidence>
<accession>A0A3R6W6A4</accession>
<dbReference type="Proteomes" id="UP000284822">
    <property type="component" value="Unassembled WGS sequence"/>
</dbReference>
<dbReference type="InterPro" id="IPR004561">
    <property type="entry name" value="IsoChor_synthase"/>
</dbReference>
<protein>
    <recommendedName>
        <fullName evidence="3">isochorismate synthase</fullName>
        <ecNumber evidence="3">5.4.4.2</ecNumber>
    </recommendedName>
    <alternativeName>
        <fullName evidence="5">Isochorismate mutase</fullName>
    </alternativeName>
</protein>
<organism evidence="7 8">
    <name type="scientific">Bombilactobacillus bombi</name>
    <dbReference type="NCBI Taxonomy" id="1303590"/>
    <lineage>
        <taxon>Bacteria</taxon>
        <taxon>Bacillati</taxon>
        <taxon>Bacillota</taxon>
        <taxon>Bacilli</taxon>
        <taxon>Lactobacillales</taxon>
        <taxon>Lactobacillaceae</taxon>
        <taxon>Bombilactobacillus</taxon>
    </lineage>
</organism>
<dbReference type="PANTHER" id="PTHR42839:SF2">
    <property type="entry name" value="ISOCHORISMATE SYNTHASE ENTC"/>
    <property type="match status" value="1"/>
</dbReference>
<comment type="caution">
    <text evidence="7">The sequence shown here is derived from an EMBL/GenBank/DDBJ whole genome shotgun (WGS) entry which is preliminary data.</text>
</comment>
<dbReference type="NCBIfam" id="TIGR00543">
    <property type="entry name" value="isochor_syn"/>
    <property type="match status" value="1"/>
</dbReference>
<feature type="domain" description="Chorismate-utilising enzyme C-terminal" evidence="6">
    <location>
        <begin position="171"/>
        <end position="419"/>
    </location>
</feature>
<gene>
    <name evidence="7" type="ORF">DS832_06165</name>
</gene>
<dbReference type="SUPFAM" id="SSF56322">
    <property type="entry name" value="ADC synthase"/>
    <property type="match status" value="1"/>
</dbReference>
<dbReference type="EC" id="5.4.4.2" evidence="3"/>
<dbReference type="AlphaFoldDB" id="A0A3R6W6A4"/>
<sequence length="420" mass="46693">MSAALFIKTKTIDSLNLPQAMAWLQNQAGPNFAWENPTQNHLMIASGQILEVFSQQAVNFNDLNNLLQQAQQQLGDLSAKELSHLKVVGGVPFNIHQLGAEVWQNLKGGRLWIPHILIERRQNTNYLTLIESNPHQINSHWNKVFHQIQTTSPLKAQQYSLTNVQELALLQYQNSLKIALQKIATGSLKKVVVGRFAVGNLTAVQPAAVWLQLRDSQPDVYHILIQDQQTAFLSATPERLLATQKQHFQTAAVAGTIRRDSNPIIDQQLQQDLLHDYKNLQEQDLVVQWIKTALQKLHLQVSAPITPQIIQTATVQHLYTPIQADGFANPAQVLAQLHPTPALGGLPKAAALNFLKNHESESRGMFGAPIGYLDANNQGEFAVGIRSCLLTPNQIRLFAGSGIINSSKINIETQETHNKL</sequence>
<dbReference type="EMBL" id="QOCS01000013">
    <property type="protein sequence ID" value="RHW46337.1"/>
    <property type="molecule type" value="Genomic_DNA"/>
</dbReference>
<evidence type="ECO:0000256" key="5">
    <source>
        <dbReference type="ARBA" id="ARBA00041564"/>
    </source>
</evidence>
<dbReference type="InterPro" id="IPR015890">
    <property type="entry name" value="Chorismate_C"/>
</dbReference>
<keyword evidence="4" id="KW-0413">Isomerase</keyword>
<evidence type="ECO:0000256" key="2">
    <source>
        <dbReference type="ARBA" id="ARBA00005297"/>
    </source>
</evidence>
<dbReference type="Gene3D" id="3.60.120.10">
    <property type="entry name" value="Anthranilate synthase"/>
    <property type="match status" value="1"/>
</dbReference>
<comment type="catalytic activity">
    <reaction evidence="1">
        <text>chorismate = isochorismate</text>
        <dbReference type="Rhea" id="RHEA:18985"/>
        <dbReference type="ChEBI" id="CHEBI:29748"/>
        <dbReference type="ChEBI" id="CHEBI:29780"/>
        <dbReference type="EC" id="5.4.4.2"/>
    </reaction>
</comment>
<evidence type="ECO:0000313" key="7">
    <source>
        <dbReference type="EMBL" id="RHW46337.1"/>
    </source>
</evidence>
<evidence type="ECO:0000313" key="8">
    <source>
        <dbReference type="Proteomes" id="UP000284822"/>
    </source>
</evidence>
<dbReference type="InterPro" id="IPR005801">
    <property type="entry name" value="ADC_synthase"/>
</dbReference>
<proteinExistence type="inferred from homology"/>
<evidence type="ECO:0000256" key="1">
    <source>
        <dbReference type="ARBA" id="ARBA00000799"/>
    </source>
</evidence>
<name>A0A3R6W6A4_9LACO</name>
<dbReference type="PANTHER" id="PTHR42839">
    <property type="entry name" value="ISOCHORISMATE SYNTHASE ENTC"/>
    <property type="match status" value="1"/>
</dbReference>
<comment type="similarity">
    <text evidence="2">Belongs to the isochorismate synthase family.</text>
</comment>
<reference evidence="7 8" key="1">
    <citation type="submission" date="2018-07" db="EMBL/GenBank/DDBJ databases">
        <title>Genome sequences of six Lactobacillus spp. isolated from bumble bee guts.</title>
        <authorList>
            <person name="Motta E.V.S."/>
            <person name="Moran N.A."/>
        </authorList>
    </citation>
    <scope>NUCLEOTIDE SEQUENCE [LARGE SCALE GENOMIC DNA]</scope>
    <source>
        <strain evidence="7 8">LV-8.1</strain>
    </source>
</reference>